<evidence type="ECO:0000256" key="1">
    <source>
        <dbReference type="ARBA" id="ARBA00023157"/>
    </source>
</evidence>
<dbReference type="PANTHER" id="PTHR10424">
    <property type="entry name" value="VIRAL ENVELOPE PROTEIN"/>
    <property type="match status" value="1"/>
</dbReference>
<evidence type="ECO:0000313" key="2">
    <source>
        <dbReference type="EMBL" id="NWI66617.1"/>
    </source>
</evidence>
<dbReference type="Gene3D" id="1.10.287.210">
    <property type="match status" value="1"/>
</dbReference>
<dbReference type="Proteomes" id="UP000660247">
    <property type="component" value="Unassembled WGS sequence"/>
</dbReference>
<evidence type="ECO:0000313" key="3">
    <source>
        <dbReference type="Proteomes" id="UP000660247"/>
    </source>
</evidence>
<feature type="non-terminal residue" evidence="2">
    <location>
        <position position="1"/>
    </location>
</feature>
<comment type="caution">
    <text evidence="2">The sequence shown here is derived from an EMBL/GenBank/DDBJ whole genome shotgun (WGS) entry which is preliminary data.</text>
</comment>
<keyword evidence="1" id="KW-1015">Disulfide bond</keyword>
<feature type="non-terminal residue" evidence="2">
    <location>
        <position position="95"/>
    </location>
</feature>
<organism evidence="2 3">
    <name type="scientific">Todus mexicanus</name>
    <name type="common">Puerto Rican tody</name>
    <dbReference type="NCBI Taxonomy" id="135184"/>
    <lineage>
        <taxon>Eukaryota</taxon>
        <taxon>Metazoa</taxon>
        <taxon>Chordata</taxon>
        <taxon>Craniata</taxon>
        <taxon>Vertebrata</taxon>
        <taxon>Euteleostomi</taxon>
        <taxon>Archelosauria</taxon>
        <taxon>Archosauria</taxon>
        <taxon>Dinosauria</taxon>
        <taxon>Saurischia</taxon>
        <taxon>Theropoda</taxon>
        <taxon>Coelurosauria</taxon>
        <taxon>Aves</taxon>
        <taxon>Neognathae</taxon>
        <taxon>Neoaves</taxon>
        <taxon>Telluraves</taxon>
        <taxon>Coraciimorphae</taxon>
        <taxon>Coraciiformes</taxon>
        <taxon>Todidae</taxon>
        <taxon>Todus</taxon>
    </lineage>
</organism>
<dbReference type="AlphaFoldDB" id="A0A851DGW5"/>
<dbReference type="OrthoDB" id="8949317at2759"/>
<keyword evidence="3" id="KW-1185">Reference proteome</keyword>
<sequence length="95" mass="10385">FTFHNFVSWFLPWLGVSKLEKAIVNVSTVTENIENKTMDAIQALQIEASSLSQVVLRNRMALDFLLASQGGVCTVINTSCCVYVDRSGGISTDLA</sequence>
<dbReference type="SUPFAM" id="SSF58069">
    <property type="entry name" value="Virus ectodomain"/>
    <property type="match status" value="1"/>
</dbReference>
<dbReference type="InterPro" id="IPR018154">
    <property type="entry name" value="TLV/ENV_coat_polyprotein"/>
</dbReference>
<dbReference type="Pfam" id="PF00429">
    <property type="entry name" value="TLV_coat"/>
    <property type="match status" value="1"/>
</dbReference>
<proteinExistence type="predicted"/>
<dbReference type="EMBL" id="WEIS01049460">
    <property type="protein sequence ID" value="NWI66617.1"/>
    <property type="molecule type" value="Genomic_DNA"/>
</dbReference>
<name>A0A851DGW5_TODME</name>
<gene>
    <name evidence="2" type="primary">Ervv2_1</name>
    <name evidence="2" type="ORF">TODMEX_R10345</name>
</gene>
<reference evidence="2" key="1">
    <citation type="submission" date="2019-10" db="EMBL/GenBank/DDBJ databases">
        <title>Bird 10,000 Genomes (B10K) Project - Family phase.</title>
        <authorList>
            <person name="Zhang G."/>
        </authorList>
    </citation>
    <scope>NUCLEOTIDE SEQUENCE</scope>
    <source>
        <strain evidence="2">B10K-DU-002-69</strain>
        <tissue evidence="2">Muscle</tissue>
    </source>
</reference>
<protein>
    <submittedName>
        <fullName evidence="2">ERVV2 protein</fullName>
    </submittedName>
</protein>
<dbReference type="PANTHER" id="PTHR10424:SF73">
    <property type="entry name" value="ENDOGENOUS RETROVIRUS GROUP FC1 ENV POLYPROTEIN-RELATED"/>
    <property type="match status" value="1"/>
</dbReference>
<accession>A0A851DGW5</accession>